<gene>
    <name evidence="1" type="ORF">SS50377_22839</name>
    <name evidence="2" type="ORF">SS50377_22856</name>
</gene>
<dbReference type="RefSeq" id="XP_067765985.1">
    <property type="nucleotide sequence ID" value="XM_067906717.1"/>
</dbReference>
<evidence type="ECO:0000313" key="1">
    <source>
        <dbReference type="EMBL" id="KAH0575212.1"/>
    </source>
</evidence>
<dbReference type="EMBL" id="AUWU02000003">
    <property type="protein sequence ID" value="KAH0575212.1"/>
    <property type="molecule type" value="Genomic_DNA"/>
</dbReference>
<evidence type="ECO:0000313" key="3">
    <source>
        <dbReference type="Proteomes" id="UP000018208"/>
    </source>
</evidence>
<dbReference type="AlphaFoldDB" id="A0A9P8LVW2"/>
<accession>A0A9P8LVW2</accession>
<dbReference type="KEGG" id="ssao:94296862"/>
<protein>
    <submittedName>
        <fullName evidence="2">Uncharacterized protein</fullName>
    </submittedName>
</protein>
<dbReference type="EMBL" id="AUWU02000003">
    <property type="protein sequence ID" value="KAH0575229.1"/>
    <property type="molecule type" value="Genomic_DNA"/>
</dbReference>
<reference evidence="2" key="2">
    <citation type="submission" date="2020-12" db="EMBL/GenBank/DDBJ databases">
        <title>New Spironucleus salmonicida genome in near-complete chromosomes.</title>
        <authorList>
            <person name="Xu F."/>
            <person name="Kurt Z."/>
            <person name="Jimenez-Gonzalez A."/>
            <person name="Astvaldsson A."/>
            <person name="Andersson J.O."/>
            <person name="Svard S.G."/>
        </authorList>
    </citation>
    <scope>NUCLEOTIDE SEQUENCE</scope>
    <source>
        <strain evidence="2">ATCC 50377</strain>
    </source>
</reference>
<evidence type="ECO:0000313" key="2">
    <source>
        <dbReference type="EMBL" id="KAH0575229.1"/>
    </source>
</evidence>
<organism evidence="2 3">
    <name type="scientific">Spironucleus salmonicida</name>
    <dbReference type="NCBI Taxonomy" id="348837"/>
    <lineage>
        <taxon>Eukaryota</taxon>
        <taxon>Metamonada</taxon>
        <taxon>Diplomonadida</taxon>
        <taxon>Hexamitidae</taxon>
        <taxon>Hexamitinae</taxon>
        <taxon>Spironucleus</taxon>
    </lineage>
</organism>
<dbReference type="GeneID" id="94296862"/>
<reference evidence="2" key="1">
    <citation type="journal article" date="2014" name="PLoS Genet.">
        <title>The Genome of Spironucleus salmonicida Highlights a Fish Pathogen Adapted to Fluctuating Environments.</title>
        <authorList>
            <person name="Xu F."/>
            <person name="Jerlstrom-Hultqvist J."/>
            <person name="Einarsson E."/>
            <person name="Astvaldsson A."/>
            <person name="Svard S.G."/>
            <person name="Andersson J.O."/>
        </authorList>
    </citation>
    <scope>NUCLEOTIDE SEQUENCE</scope>
    <source>
        <strain evidence="2">ATCC 50377</strain>
    </source>
</reference>
<sequence length="171" mass="18485">MLSGPPRALEEADAAAPGPLAPAAVPHPECKSCGVEAGRAFSQFGISDFGHPTQAQLTWRSRAGSLLTIPPVLSGQRREDSAGARADINYPAAASLQQYGQAPPHDSAQGPIAPRWRRVTPRIARIAPRTQKLSRKFDLISEKPTNLPIYLYPHRSGHTHICATIQKLMNI</sequence>
<keyword evidence="3" id="KW-1185">Reference proteome</keyword>
<proteinExistence type="predicted"/>
<dbReference type="Proteomes" id="UP000018208">
    <property type="component" value="Unassembled WGS sequence"/>
</dbReference>
<comment type="caution">
    <text evidence="2">The sequence shown here is derived from an EMBL/GenBank/DDBJ whole genome shotgun (WGS) entry which is preliminary data.</text>
</comment>
<name>A0A9P8LVW2_9EUKA</name>